<dbReference type="InterPro" id="IPR036263">
    <property type="entry name" value="Chorismate_II_sf"/>
</dbReference>
<feature type="domain" description="Chorismate mutase" evidence="7">
    <location>
        <begin position="1"/>
        <end position="110"/>
    </location>
</feature>
<evidence type="ECO:0000313" key="8">
    <source>
        <dbReference type="EMBL" id="MCV7073073.1"/>
    </source>
</evidence>
<sequence length="191" mass="20479">MNIRCALAPVAVGVAIAVIPMAPVTAPAWAQPTHTLTDLVDAAVRRLEVAEPIAANKFHTGGPIVDPAREQQVLDAVAGQAREFQIDPGYVTTAFRDQIDATVGIEYSRLAQWTLDPAAAPADTPDLGSSRGIIDALNREMVTLMAEEWDKLHSPQCVPELDAAKATVLAARGLDPLYRQAVDLATRSYCR</sequence>
<keyword evidence="10" id="KW-1185">Reference proteome</keyword>
<dbReference type="Pfam" id="PF01817">
    <property type="entry name" value="CM_2"/>
    <property type="match status" value="1"/>
</dbReference>
<proteinExistence type="predicted"/>
<dbReference type="PANTHER" id="PTHR38041:SF2">
    <property type="entry name" value="SECRETED CHORISMATE MUTASE"/>
    <property type="match status" value="1"/>
</dbReference>
<dbReference type="Gene3D" id="1.20.59.10">
    <property type="entry name" value="Chorismate mutase"/>
    <property type="match status" value="1"/>
</dbReference>
<reference evidence="8" key="1">
    <citation type="submission" date="2020-07" db="EMBL/GenBank/DDBJ databases">
        <authorList>
            <person name="Pettersson B.M.F."/>
            <person name="Behra P.R.K."/>
            <person name="Ramesh M."/>
            <person name="Das S."/>
            <person name="Dasgupta S."/>
            <person name="Kirsebom L.A."/>
        </authorList>
    </citation>
    <scope>NUCLEOTIDE SEQUENCE</scope>
    <source>
        <strain evidence="8">DSM 45406</strain>
    </source>
</reference>
<dbReference type="PROSITE" id="PS51168">
    <property type="entry name" value="CHORISMATE_MUT_2"/>
    <property type="match status" value="1"/>
</dbReference>
<dbReference type="InterPro" id="IPR051331">
    <property type="entry name" value="Chorismate_mutase-related"/>
</dbReference>
<gene>
    <name evidence="8" type="ORF">H7H73_24800</name>
    <name evidence="9" type="ORF">MJO55_23110</name>
</gene>
<name>A0A9X3BJ37_9MYCO</name>
<comment type="catalytic activity">
    <reaction evidence="5">
        <text>chorismate = prephenate</text>
        <dbReference type="Rhea" id="RHEA:13897"/>
        <dbReference type="ChEBI" id="CHEBI:29748"/>
        <dbReference type="ChEBI" id="CHEBI:29934"/>
        <dbReference type="EC" id="5.4.99.5"/>
    </reaction>
</comment>
<organism evidence="8 11">
    <name type="scientific">Mycolicibacterium rufum</name>
    <dbReference type="NCBI Taxonomy" id="318424"/>
    <lineage>
        <taxon>Bacteria</taxon>
        <taxon>Bacillati</taxon>
        <taxon>Actinomycetota</taxon>
        <taxon>Actinomycetes</taxon>
        <taxon>Mycobacteriales</taxon>
        <taxon>Mycobacteriaceae</taxon>
        <taxon>Mycolicibacterium</taxon>
    </lineage>
</organism>
<evidence type="ECO:0000259" key="7">
    <source>
        <dbReference type="PROSITE" id="PS51168"/>
    </source>
</evidence>
<dbReference type="InterPro" id="IPR008240">
    <property type="entry name" value="Chorismate_mutase_periplasmic"/>
</dbReference>
<keyword evidence="4 5" id="KW-0413">Isomerase</keyword>
<evidence type="ECO:0000313" key="9">
    <source>
        <dbReference type="EMBL" id="ULP36082.1"/>
    </source>
</evidence>
<dbReference type="Proteomes" id="UP001055159">
    <property type="component" value="Chromosome"/>
</dbReference>
<dbReference type="EMBL" id="CP092427">
    <property type="protein sequence ID" value="ULP36082.1"/>
    <property type="molecule type" value="Genomic_DNA"/>
</dbReference>
<dbReference type="SMART" id="SM00830">
    <property type="entry name" value="CM_2"/>
    <property type="match status" value="1"/>
</dbReference>
<feature type="signal peptide" evidence="6">
    <location>
        <begin position="1"/>
        <end position="30"/>
    </location>
</feature>
<evidence type="ECO:0000256" key="6">
    <source>
        <dbReference type="SAM" id="SignalP"/>
    </source>
</evidence>
<dbReference type="GO" id="GO:0009697">
    <property type="term" value="P:salicylic acid biosynthetic process"/>
    <property type="evidence" value="ECO:0007669"/>
    <property type="project" value="TreeGrafter"/>
</dbReference>
<protein>
    <recommendedName>
        <fullName evidence="2 5">Chorismate mutase</fullName>
        <ecNumber evidence="2 5">5.4.99.5</ecNumber>
    </recommendedName>
</protein>
<dbReference type="PANTHER" id="PTHR38041">
    <property type="entry name" value="CHORISMATE MUTASE"/>
    <property type="match status" value="1"/>
</dbReference>
<dbReference type="Proteomes" id="UP001140272">
    <property type="component" value="Unassembled WGS sequence"/>
</dbReference>
<dbReference type="NCBIfam" id="NF006741">
    <property type="entry name" value="PRK09269.1"/>
    <property type="match status" value="1"/>
</dbReference>
<dbReference type="PIRSF" id="PIRSF026640">
    <property type="entry name" value="Peripl_chor_mut"/>
    <property type="match status" value="1"/>
</dbReference>
<accession>A0A9X3BJ37</accession>
<feature type="chain" id="PRO_5040790394" description="Chorismate mutase" evidence="6">
    <location>
        <begin position="31"/>
        <end position="191"/>
    </location>
</feature>
<evidence type="ECO:0000256" key="1">
    <source>
        <dbReference type="ARBA" id="ARBA00004817"/>
    </source>
</evidence>
<reference evidence="8" key="2">
    <citation type="journal article" date="2022" name="BMC Genomics">
        <title>Comparative genome analysis of mycobacteria focusing on tRNA and non-coding RNA.</title>
        <authorList>
            <person name="Behra P.R.K."/>
            <person name="Pettersson B.M.F."/>
            <person name="Ramesh M."/>
            <person name="Das S."/>
            <person name="Dasgupta S."/>
            <person name="Kirsebom L.A."/>
        </authorList>
    </citation>
    <scope>NUCLEOTIDE SEQUENCE</scope>
    <source>
        <strain evidence="8">DSM 45406</strain>
    </source>
</reference>
<evidence type="ECO:0000256" key="4">
    <source>
        <dbReference type="ARBA" id="ARBA00023235"/>
    </source>
</evidence>
<dbReference type="GO" id="GO:0046417">
    <property type="term" value="P:chorismate metabolic process"/>
    <property type="evidence" value="ECO:0007669"/>
    <property type="project" value="InterPro"/>
</dbReference>
<dbReference type="EC" id="5.4.99.5" evidence="2 5"/>
<evidence type="ECO:0000256" key="5">
    <source>
        <dbReference type="PIRNR" id="PIRNR026640"/>
    </source>
</evidence>
<reference evidence="9" key="3">
    <citation type="submission" date="2022-08" db="EMBL/GenBank/DDBJ databases">
        <title>Whole genome sequencing of non-tuberculosis mycobacteria type-strains.</title>
        <authorList>
            <person name="Igarashi Y."/>
            <person name="Osugi A."/>
            <person name="Mitarai S."/>
        </authorList>
    </citation>
    <scope>NUCLEOTIDE SEQUENCE</scope>
    <source>
        <strain evidence="9">JCM 16372</strain>
    </source>
</reference>
<comment type="function">
    <text evidence="5">Catalyzes the Claisen rearrangement of chorismate to prephenate.</text>
</comment>
<dbReference type="SUPFAM" id="SSF48600">
    <property type="entry name" value="Chorismate mutase II"/>
    <property type="match status" value="1"/>
</dbReference>
<comment type="pathway">
    <text evidence="1 5">Metabolic intermediate biosynthesis; prephenate biosynthesis; prephenate from chorismate: step 1/1.</text>
</comment>
<dbReference type="GO" id="GO:0004106">
    <property type="term" value="F:chorismate mutase activity"/>
    <property type="evidence" value="ECO:0007669"/>
    <property type="project" value="UniProtKB-EC"/>
</dbReference>
<dbReference type="InterPro" id="IPR036979">
    <property type="entry name" value="CM_dom_sf"/>
</dbReference>
<evidence type="ECO:0000256" key="3">
    <source>
        <dbReference type="ARBA" id="ARBA00022729"/>
    </source>
</evidence>
<keyword evidence="3 6" id="KW-0732">Signal</keyword>
<evidence type="ECO:0000313" key="11">
    <source>
        <dbReference type="Proteomes" id="UP001140272"/>
    </source>
</evidence>
<dbReference type="AlphaFoldDB" id="A0A9X3BJ37"/>
<evidence type="ECO:0000313" key="10">
    <source>
        <dbReference type="Proteomes" id="UP001055159"/>
    </source>
</evidence>
<dbReference type="NCBIfam" id="TIGR01806">
    <property type="entry name" value="CM_mono2"/>
    <property type="match status" value="1"/>
</dbReference>
<dbReference type="EMBL" id="JACKRN010000799">
    <property type="protein sequence ID" value="MCV7073073.1"/>
    <property type="molecule type" value="Genomic_DNA"/>
</dbReference>
<evidence type="ECO:0000256" key="2">
    <source>
        <dbReference type="ARBA" id="ARBA00012404"/>
    </source>
</evidence>
<dbReference type="InterPro" id="IPR002701">
    <property type="entry name" value="CM_II_prokaryot"/>
</dbReference>